<evidence type="ECO:0000256" key="1">
    <source>
        <dbReference type="SAM" id="MobiDB-lite"/>
    </source>
</evidence>
<evidence type="ECO:0000313" key="2">
    <source>
        <dbReference type="EMBL" id="SPD04902.1"/>
    </source>
</evidence>
<feature type="region of interest" description="Disordered" evidence="1">
    <location>
        <begin position="88"/>
        <end position="111"/>
    </location>
</feature>
<dbReference type="AlphaFoldDB" id="A0A2N9GYS5"/>
<organism evidence="2">
    <name type="scientific">Fagus sylvatica</name>
    <name type="common">Beechnut</name>
    <dbReference type="NCBI Taxonomy" id="28930"/>
    <lineage>
        <taxon>Eukaryota</taxon>
        <taxon>Viridiplantae</taxon>
        <taxon>Streptophyta</taxon>
        <taxon>Embryophyta</taxon>
        <taxon>Tracheophyta</taxon>
        <taxon>Spermatophyta</taxon>
        <taxon>Magnoliopsida</taxon>
        <taxon>eudicotyledons</taxon>
        <taxon>Gunneridae</taxon>
        <taxon>Pentapetalae</taxon>
        <taxon>rosids</taxon>
        <taxon>fabids</taxon>
        <taxon>Fagales</taxon>
        <taxon>Fagaceae</taxon>
        <taxon>Fagus</taxon>
    </lineage>
</organism>
<protein>
    <submittedName>
        <fullName evidence="2">Uncharacterized protein</fullName>
    </submittedName>
</protein>
<name>A0A2N9GYS5_FAGSY</name>
<proteinExistence type="predicted"/>
<accession>A0A2N9GYS5</accession>
<sequence length="126" mass="14917">MKAKCICTKFKKKRQVHAKENQQMKRVKELITLEECLKASPGYDYEQDYKNIGEYHVLKQFSNRVYPALDGDNSNTMDYSMERQKKVEDIGRREMGVSSMRRSQSDEKVKKRVSFRLPQEADIIIF</sequence>
<reference evidence="2" key="1">
    <citation type="submission" date="2018-02" db="EMBL/GenBank/DDBJ databases">
        <authorList>
            <person name="Cohen D.B."/>
            <person name="Kent A.D."/>
        </authorList>
    </citation>
    <scope>NUCLEOTIDE SEQUENCE</scope>
</reference>
<dbReference type="EMBL" id="OIVN01002591">
    <property type="protein sequence ID" value="SPD04902.1"/>
    <property type="molecule type" value="Genomic_DNA"/>
</dbReference>
<gene>
    <name evidence="2" type="ORF">FSB_LOCUS32784</name>
</gene>